<evidence type="ECO:0000313" key="2">
    <source>
        <dbReference type="EMBL" id="KAK7200410.1"/>
    </source>
</evidence>
<keyword evidence="1" id="KW-1133">Transmembrane helix</keyword>
<proteinExistence type="predicted"/>
<protein>
    <submittedName>
        <fullName evidence="2">Uncharacterized protein</fullName>
    </submittedName>
</protein>
<dbReference type="AlphaFoldDB" id="A0AAW0F1E4"/>
<keyword evidence="1" id="KW-0812">Transmembrane</keyword>
<dbReference type="EMBL" id="JAECZO010000005">
    <property type="protein sequence ID" value="KAK7200410.1"/>
    <property type="molecule type" value="Genomic_DNA"/>
</dbReference>
<gene>
    <name evidence="2" type="ORF">NESM_000095300</name>
</gene>
<name>A0AAW0F1E4_9TRYP</name>
<sequence length="220" mass="23490">MEGPSPSPPPPHAFFNGSEMRRQVHQYHQRQWRCRVAARLLIRAAIWLLGAWTMSGWHPRAVHVYLVASAAILAWVVLLPCASHTAEAAGRSSRGDSVGRVRRAARATHSVSVAEPAAVSCPTYAPHASLPSHAAAEASPGDATFTGALTPAQQRALLVALKDCRTAGATRCAMDKGFRQRLMESELGEWAVCLCGSGEAFGCCCAPVKAELLRVLLCAV</sequence>
<evidence type="ECO:0000256" key="1">
    <source>
        <dbReference type="SAM" id="Phobius"/>
    </source>
</evidence>
<comment type="caution">
    <text evidence="2">The sequence shown here is derived from an EMBL/GenBank/DDBJ whole genome shotgun (WGS) entry which is preliminary data.</text>
</comment>
<feature type="transmembrane region" description="Helical" evidence="1">
    <location>
        <begin position="63"/>
        <end position="82"/>
    </location>
</feature>
<organism evidence="2 3">
    <name type="scientific">Novymonas esmeraldas</name>
    <dbReference type="NCBI Taxonomy" id="1808958"/>
    <lineage>
        <taxon>Eukaryota</taxon>
        <taxon>Discoba</taxon>
        <taxon>Euglenozoa</taxon>
        <taxon>Kinetoplastea</taxon>
        <taxon>Metakinetoplastina</taxon>
        <taxon>Trypanosomatida</taxon>
        <taxon>Trypanosomatidae</taxon>
        <taxon>Novymonas</taxon>
    </lineage>
</organism>
<accession>A0AAW0F1E4</accession>
<keyword evidence="1" id="KW-0472">Membrane</keyword>
<keyword evidence="3" id="KW-1185">Reference proteome</keyword>
<evidence type="ECO:0000313" key="3">
    <source>
        <dbReference type="Proteomes" id="UP001430356"/>
    </source>
</evidence>
<dbReference type="Proteomes" id="UP001430356">
    <property type="component" value="Unassembled WGS sequence"/>
</dbReference>
<reference evidence="2 3" key="1">
    <citation type="journal article" date="2021" name="MBio">
        <title>A New Model Trypanosomatid, Novymonas esmeraldas: Genomic Perception of Its 'Candidatus Pandoraea novymonadis' Endosymbiont.</title>
        <authorList>
            <person name="Zakharova A."/>
            <person name="Saura A."/>
            <person name="Butenko A."/>
            <person name="Podesvova L."/>
            <person name="Warmusova S."/>
            <person name="Kostygov A.Y."/>
            <person name="Nenarokova A."/>
            <person name="Lukes J."/>
            <person name="Opperdoes F.R."/>
            <person name="Yurchenko V."/>
        </authorList>
    </citation>
    <scope>NUCLEOTIDE SEQUENCE [LARGE SCALE GENOMIC DNA]</scope>
    <source>
        <strain evidence="2 3">E262AT.01</strain>
    </source>
</reference>